<evidence type="ECO:0008006" key="3">
    <source>
        <dbReference type="Google" id="ProtNLM"/>
    </source>
</evidence>
<proteinExistence type="predicted"/>
<evidence type="ECO:0000313" key="2">
    <source>
        <dbReference type="Proteomes" id="UP000808337"/>
    </source>
</evidence>
<sequence length="126" mass="13508">MPKRVDFQAKPVFLVLFLAVAMGWSSCGKDTITMFDCTGISPSYAVDIKPILNASCALSGCHDAYSPNAGYDFSSYNSASSGSQSGRFLGAIQQKRGYLAMPNGLPKLSDNNIKLLTCWVQNGSPK</sequence>
<dbReference type="Proteomes" id="UP000808337">
    <property type="component" value="Unassembled WGS sequence"/>
</dbReference>
<organism evidence="1 2">
    <name type="scientific">Candidatus Opimibacter skivensis</name>
    <dbReference type="NCBI Taxonomy" id="2982028"/>
    <lineage>
        <taxon>Bacteria</taxon>
        <taxon>Pseudomonadati</taxon>
        <taxon>Bacteroidota</taxon>
        <taxon>Saprospiria</taxon>
        <taxon>Saprospirales</taxon>
        <taxon>Saprospiraceae</taxon>
        <taxon>Candidatus Opimibacter</taxon>
    </lineage>
</organism>
<gene>
    <name evidence="1" type="ORF">IPP15_08535</name>
</gene>
<dbReference type="PROSITE" id="PS51257">
    <property type="entry name" value="PROKAR_LIPOPROTEIN"/>
    <property type="match status" value="1"/>
</dbReference>
<dbReference type="AlphaFoldDB" id="A0A9D7SSU8"/>
<comment type="caution">
    <text evidence="1">The sequence shown here is derived from an EMBL/GenBank/DDBJ whole genome shotgun (WGS) entry which is preliminary data.</text>
</comment>
<name>A0A9D7SSU8_9BACT</name>
<evidence type="ECO:0000313" key="1">
    <source>
        <dbReference type="EMBL" id="MBK9982457.1"/>
    </source>
</evidence>
<dbReference type="EMBL" id="JADKGY010000006">
    <property type="protein sequence ID" value="MBK9982457.1"/>
    <property type="molecule type" value="Genomic_DNA"/>
</dbReference>
<protein>
    <recommendedName>
        <fullName evidence="3">Cytochrome C Planctomycete-type domain-containing protein</fullName>
    </recommendedName>
</protein>
<reference evidence="1 2" key="1">
    <citation type="submission" date="2020-10" db="EMBL/GenBank/DDBJ databases">
        <title>Connecting structure to function with the recovery of over 1000 high-quality activated sludge metagenome-assembled genomes encoding full-length rRNA genes using long-read sequencing.</title>
        <authorList>
            <person name="Singleton C.M."/>
            <person name="Petriglieri F."/>
            <person name="Kristensen J.M."/>
            <person name="Kirkegaard R.H."/>
            <person name="Michaelsen T.Y."/>
            <person name="Andersen M.H."/>
            <person name="Karst S.M."/>
            <person name="Dueholm M.S."/>
            <person name="Nielsen P.H."/>
            <person name="Albertsen M."/>
        </authorList>
    </citation>
    <scope>NUCLEOTIDE SEQUENCE [LARGE SCALE GENOMIC DNA]</scope>
    <source>
        <strain evidence="1">Ribe_18-Q3-R11-54_MAXAC.273</strain>
    </source>
</reference>
<accession>A0A9D7SSU8</accession>